<reference evidence="1" key="2">
    <citation type="journal article" date="2015" name="Fish Shellfish Immunol.">
        <title>Early steps in the European eel (Anguilla anguilla)-Vibrio vulnificus interaction in the gills: Role of the RtxA13 toxin.</title>
        <authorList>
            <person name="Callol A."/>
            <person name="Pajuelo D."/>
            <person name="Ebbesson L."/>
            <person name="Teles M."/>
            <person name="MacKenzie S."/>
            <person name="Amaro C."/>
        </authorList>
    </citation>
    <scope>NUCLEOTIDE SEQUENCE</scope>
</reference>
<proteinExistence type="predicted"/>
<organism evidence="1">
    <name type="scientific">Anguilla anguilla</name>
    <name type="common">European freshwater eel</name>
    <name type="synonym">Muraena anguilla</name>
    <dbReference type="NCBI Taxonomy" id="7936"/>
    <lineage>
        <taxon>Eukaryota</taxon>
        <taxon>Metazoa</taxon>
        <taxon>Chordata</taxon>
        <taxon>Craniata</taxon>
        <taxon>Vertebrata</taxon>
        <taxon>Euteleostomi</taxon>
        <taxon>Actinopterygii</taxon>
        <taxon>Neopterygii</taxon>
        <taxon>Teleostei</taxon>
        <taxon>Anguilliformes</taxon>
        <taxon>Anguillidae</taxon>
        <taxon>Anguilla</taxon>
    </lineage>
</organism>
<accession>A0A0E9UY15</accession>
<evidence type="ECO:0000313" key="1">
    <source>
        <dbReference type="EMBL" id="JAH70712.1"/>
    </source>
</evidence>
<dbReference type="EMBL" id="GBXM01037865">
    <property type="protein sequence ID" value="JAH70712.1"/>
    <property type="molecule type" value="Transcribed_RNA"/>
</dbReference>
<name>A0A0E9UY15_ANGAN</name>
<sequence length="45" mass="5090">MRQNIQPPVYFCCTDGLDFLSTKKKMFPCLVTKTTFCGILNLSSV</sequence>
<dbReference type="AlphaFoldDB" id="A0A0E9UY15"/>
<protein>
    <submittedName>
        <fullName evidence="1">Uncharacterized protein</fullName>
    </submittedName>
</protein>
<reference evidence="1" key="1">
    <citation type="submission" date="2014-11" db="EMBL/GenBank/DDBJ databases">
        <authorList>
            <person name="Amaro Gonzalez C."/>
        </authorList>
    </citation>
    <scope>NUCLEOTIDE SEQUENCE</scope>
</reference>